<evidence type="ECO:0000313" key="13">
    <source>
        <dbReference type="Ensembl" id="ENSMALP00000016043.1"/>
    </source>
</evidence>
<feature type="domain" description="C2H2-type" evidence="12">
    <location>
        <begin position="134"/>
        <end position="160"/>
    </location>
</feature>
<evidence type="ECO:0000256" key="4">
    <source>
        <dbReference type="ARBA" id="ARBA00022771"/>
    </source>
</evidence>
<protein>
    <recommendedName>
        <fullName evidence="12">C2H2-type domain-containing protein</fullName>
    </recommendedName>
</protein>
<reference evidence="13" key="1">
    <citation type="submission" date="2025-08" db="UniProtKB">
        <authorList>
            <consortium name="Ensembl"/>
        </authorList>
    </citation>
    <scope>IDENTIFICATION</scope>
</reference>
<evidence type="ECO:0000256" key="2">
    <source>
        <dbReference type="ARBA" id="ARBA00022723"/>
    </source>
</evidence>
<keyword evidence="7" id="KW-0804">Transcription</keyword>
<evidence type="ECO:0000256" key="1">
    <source>
        <dbReference type="ARBA" id="ARBA00004123"/>
    </source>
</evidence>
<dbReference type="PROSITE" id="PS00028">
    <property type="entry name" value="ZINC_FINGER_C2H2_1"/>
    <property type="match status" value="2"/>
</dbReference>
<dbReference type="SUPFAM" id="SSF57667">
    <property type="entry name" value="beta-beta-alpha zinc fingers"/>
    <property type="match status" value="2"/>
</dbReference>
<dbReference type="PANTHER" id="PTHR23233:SF85">
    <property type="entry name" value="SAL-LIKE PROTEIN 2"/>
    <property type="match status" value="1"/>
</dbReference>
<reference evidence="13" key="2">
    <citation type="submission" date="2025-09" db="UniProtKB">
        <authorList>
            <consortium name="Ensembl"/>
        </authorList>
    </citation>
    <scope>IDENTIFICATION</scope>
</reference>
<feature type="domain" description="C2H2-type" evidence="12">
    <location>
        <begin position="106"/>
        <end position="133"/>
    </location>
</feature>
<evidence type="ECO:0000256" key="6">
    <source>
        <dbReference type="ARBA" id="ARBA00023015"/>
    </source>
</evidence>
<dbReference type="GO" id="GO:0000978">
    <property type="term" value="F:RNA polymerase II cis-regulatory region sequence-specific DNA binding"/>
    <property type="evidence" value="ECO:0007669"/>
    <property type="project" value="TreeGrafter"/>
</dbReference>
<keyword evidence="14" id="KW-1185">Reference proteome</keyword>
<dbReference type="SMART" id="SM00355">
    <property type="entry name" value="ZnF_C2H2"/>
    <property type="match status" value="3"/>
</dbReference>
<organism evidence="13 14">
    <name type="scientific">Monopterus albus</name>
    <name type="common">Swamp eel</name>
    <dbReference type="NCBI Taxonomy" id="43700"/>
    <lineage>
        <taxon>Eukaryota</taxon>
        <taxon>Metazoa</taxon>
        <taxon>Chordata</taxon>
        <taxon>Craniata</taxon>
        <taxon>Vertebrata</taxon>
        <taxon>Euteleostomi</taxon>
        <taxon>Actinopterygii</taxon>
        <taxon>Neopterygii</taxon>
        <taxon>Teleostei</taxon>
        <taxon>Neoteleostei</taxon>
        <taxon>Acanthomorphata</taxon>
        <taxon>Anabantaria</taxon>
        <taxon>Synbranchiformes</taxon>
        <taxon>Synbranchidae</taxon>
        <taxon>Monopterus</taxon>
    </lineage>
</organism>
<keyword evidence="3" id="KW-0677">Repeat</keyword>
<dbReference type="InterPro" id="IPR036236">
    <property type="entry name" value="Znf_C2H2_sf"/>
</dbReference>
<sequence length="421" mass="44946">MTAGAPGYLRVGSQSSTPSTSSSTAISMASSTYPLALSLALPNRYLHEKSSNTTSVSGNSDLSFLNSSLPTSISIVPNSQHALQSVSVGEDLSPSPSSASTGRLQHACRFCGKMFSSDSALQIHLRSHTGERPYQCPVCFSRFTTRALRLHQATHLGERPFPCKICGRSFSTKGSLRSHLATHHARPPNARVQNSCPLCQRKFTNLPSDGIEDSAQEMPTDSNPKPLSQSQSTDPNTVSDKTPPLPGLDKSPALGSQLQTPSAGLVPVSSNMKLVDFTKNLSKSMSSSPDLIPPSNLSPDPFMNPTTQTPPLSSAEPPILCVSALSASQEKDQASPVDKDSQIEQQATADSYAPKATPSPTKTTVSSNFFQYPQDGVPGPSSGLEKGRFSRKRPVIMLQDIPFVCVCECLRVCVYACMPML</sequence>
<dbReference type="FunFam" id="3.30.160.60:FF:000130">
    <property type="entry name" value="Spalt-like transcription factor 4"/>
    <property type="match status" value="1"/>
</dbReference>
<keyword evidence="6" id="KW-0805">Transcription regulation</keyword>
<name>A0A3Q3JAW0_MONAL</name>
<evidence type="ECO:0000313" key="14">
    <source>
        <dbReference type="Proteomes" id="UP000261600"/>
    </source>
</evidence>
<keyword evidence="4 10" id="KW-0863">Zinc-finger</keyword>
<dbReference type="GO" id="GO:0005634">
    <property type="term" value="C:nucleus"/>
    <property type="evidence" value="ECO:0007669"/>
    <property type="project" value="UniProtKB-SubCell"/>
</dbReference>
<feature type="compositionally biased region" description="Low complexity" evidence="11">
    <location>
        <begin position="13"/>
        <end position="24"/>
    </location>
</feature>
<keyword evidence="8" id="KW-0539">Nucleus</keyword>
<feature type="region of interest" description="Disordered" evidence="11">
    <location>
        <begin position="207"/>
        <end position="265"/>
    </location>
</feature>
<dbReference type="Ensembl" id="ENSMALT00000016366.1">
    <property type="protein sequence ID" value="ENSMALP00000016043.1"/>
    <property type="gene ID" value="ENSMALG00000011241.1"/>
</dbReference>
<feature type="region of interest" description="Disordered" evidence="11">
    <location>
        <begin position="1"/>
        <end position="24"/>
    </location>
</feature>
<feature type="compositionally biased region" description="Polar residues" evidence="11">
    <location>
        <begin position="217"/>
        <end position="240"/>
    </location>
</feature>
<evidence type="ECO:0000256" key="7">
    <source>
        <dbReference type="ARBA" id="ARBA00023163"/>
    </source>
</evidence>
<evidence type="ECO:0000256" key="5">
    <source>
        <dbReference type="ARBA" id="ARBA00022833"/>
    </source>
</evidence>
<dbReference type="GO" id="GO:0000981">
    <property type="term" value="F:DNA-binding transcription factor activity, RNA polymerase II-specific"/>
    <property type="evidence" value="ECO:0007669"/>
    <property type="project" value="TreeGrafter"/>
</dbReference>
<keyword evidence="5" id="KW-0862">Zinc</keyword>
<evidence type="ECO:0000259" key="12">
    <source>
        <dbReference type="PROSITE" id="PS50157"/>
    </source>
</evidence>
<dbReference type="Proteomes" id="UP000261600">
    <property type="component" value="Unplaced"/>
</dbReference>
<feature type="domain" description="C2H2-type" evidence="12">
    <location>
        <begin position="161"/>
        <end position="188"/>
    </location>
</feature>
<evidence type="ECO:0000256" key="11">
    <source>
        <dbReference type="SAM" id="MobiDB-lite"/>
    </source>
</evidence>
<dbReference type="FunFam" id="3.30.160.60:FF:000096">
    <property type="entry name" value="Zinc finger and BTB domain-containing protein 18 isoform 1"/>
    <property type="match status" value="1"/>
</dbReference>
<accession>A0A3Q3JAW0</accession>
<evidence type="ECO:0000256" key="8">
    <source>
        <dbReference type="ARBA" id="ARBA00023242"/>
    </source>
</evidence>
<proteinExistence type="inferred from homology"/>
<evidence type="ECO:0000256" key="9">
    <source>
        <dbReference type="ARBA" id="ARBA00038474"/>
    </source>
</evidence>
<dbReference type="PANTHER" id="PTHR23233">
    <property type="entry name" value="SAL-LIKE PROTEIN"/>
    <property type="match status" value="1"/>
</dbReference>
<keyword evidence="2" id="KW-0479">Metal-binding</keyword>
<evidence type="ECO:0000256" key="10">
    <source>
        <dbReference type="PROSITE-ProRule" id="PRU00042"/>
    </source>
</evidence>
<dbReference type="InterPro" id="IPR013087">
    <property type="entry name" value="Znf_C2H2_type"/>
</dbReference>
<dbReference type="GO" id="GO:0008270">
    <property type="term" value="F:zinc ion binding"/>
    <property type="evidence" value="ECO:0007669"/>
    <property type="project" value="UniProtKB-KW"/>
</dbReference>
<evidence type="ECO:0000256" key="3">
    <source>
        <dbReference type="ARBA" id="ARBA00022737"/>
    </source>
</evidence>
<dbReference type="PROSITE" id="PS50157">
    <property type="entry name" value="ZINC_FINGER_C2H2_2"/>
    <property type="match status" value="3"/>
</dbReference>
<dbReference type="STRING" id="43700.ENSMALP00000016043"/>
<dbReference type="Pfam" id="PF13894">
    <property type="entry name" value="zf-C2H2_4"/>
    <property type="match status" value="2"/>
</dbReference>
<dbReference type="AlphaFoldDB" id="A0A3Q3JAW0"/>
<dbReference type="InterPro" id="IPR051565">
    <property type="entry name" value="Sal_C2H2-zinc-finger"/>
</dbReference>
<comment type="similarity">
    <text evidence="9">Belongs to the sal C2H2-type zinc-finger protein family.</text>
</comment>
<comment type="subcellular location">
    <subcellularLocation>
        <location evidence="1">Nucleus</location>
    </subcellularLocation>
</comment>
<feature type="compositionally biased region" description="Polar residues" evidence="11">
    <location>
        <begin position="254"/>
        <end position="265"/>
    </location>
</feature>
<feature type="region of interest" description="Disordered" evidence="11">
    <location>
        <begin position="282"/>
        <end position="316"/>
    </location>
</feature>
<dbReference type="Gene3D" id="3.30.160.60">
    <property type="entry name" value="Classic Zinc Finger"/>
    <property type="match status" value="3"/>
</dbReference>